<accession>A0A7W6D3K2</accession>
<evidence type="ECO:0000256" key="1">
    <source>
        <dbReference type="SAM" id="MobiDB-lite"/>
    </source>
</evidence>
<name>A0A7W6D3K2_9HYPH</name>
<gene>
    <name evidence="2" type="ORF">GGQ64_001322</name>
</gene>
<sequence>MREFDEADLRLFGVAEPAYDGLAACGRGDATETAALVLDLKSETGGDPLDDMQAMLSQMTKELRERFQRFQGQRRSAEQVAAEAEGDAERKLGQADAKAAIEAVSLIVRTLEKIDSLQRTILSERRDAAELACEAADFEAVVAEFDRRVEAKAQAYLERWKAEYEASARRAADCGAVGDGGDGRNGP</sequence>
<dbReference type="Proteomes" id="UP000574761">
    <property type="component" value="Unassembled WGS sequence"/>
</dbReference>
<keyword evidence="3" id="KW-1185">Reference proteome</keyword>
<protein>
    <submittedName>
        <fullName evidence="2">Uncharacterized protein</fullName>
    </submittedName>
</protein>
<comment type="caution">
    <text evidence="2">The sequence shown here is derived from an EMBL/GenBank/DDBJ whole genome shotgun (WGS) entry which is preliminary data.</text>
</comment>
<dbReference type="AlphaFoldDB" id="A0A7W6D3K2"/>
<dbReference type="EMBL" id="JACIEE010000002">
    <property type="protein sequence ID" value="MBB3976135.1"/>
    <property type="molecule type" value="Genomic_DNA"/>
</dbReference>
<dbReference type="RefSeq" id="WP_183800774.1">
    <property type="nucleotide sequence ID" value="NZ_JACIEE010000002.1"/>
</dbReference>
<organism evidence="2 3">
    <name type="scientific">Mycoplana azooxidifex</name>
    <dbReference type="NCBI Taxonomy" id="1636188"/>
    <lineage>
        <taxon>Bacteria</taxon>
        <taxon>Pseudomonadati</taxon>
        <taxon>Pseudomonadota</taxon>
        <taxon>Alphaproteobacteria</taxon>
        <taxon>Hyphomicrobiales</taxon>
        <taxon>Rhizobiaceae</taxon>
        <taxon>Mycoplana</taxon>
    </lineage>
</organism>
<evidence type="ECO:0000313" key="3">
    <source>
        <dbReference type="Proteomes" id="UP000574761"/>
    </source>
</evidence>
<feature type="compositionally biased region" description="Gly residues" evidence="1">
    <location>
        <begin position="177"/>
        <end position="187"/>
    </location>
</feature>
<proteinExistence type="predicted"/>
<reference evidence="2 3" key="1">
    <citation type="submission" date="2020-08" db="EMBL/GenBank/DDBJ databases">
        <title>Genomic Encyclopedia of Type Strains, Phase IV (KMG-IV): sequencing the most valuable type-strain genomes for metagenomic binning, comparative biology and taxonomic classification.</title>
        <authorList>
            <person name="Goeker M."/>
        </authorList>
    </citation>
    <scope>NUCLEOTIDE SEQUENCE [LARGE SCALE GENOMIC DNA]</scope>
    <source>
        <strain evidence="2 3">DSM 100211</strain>
    </source>
</reference>
<feature type="region of interest" description="Disordered" evidence="1">
    <location>
        <begin position="168"/>
        <end position="187"/>
    </location>
</feature>
<evidence type="ECO:0000313" key="2">
    <source>
        <dbReference type="EMBL" id="MBB3976135.1"/>
    </source>
</evidence>